<comment type="similarity">
    <text evidence="1">Belongs to the PNP/UDP phosphorylase family.</text>
</comment>
<evidence type="ECO:0000256" key="2">
    <source>
        <dbReference type="PIRSR" id="PIRSR610059-50"/>
    </source>
</evidence>
<dbReference type="PANTHER" id="PTHR43691:SF11">
    <property type="entry name" value="FI09636P-RELATED"/>
    <property type="match status" value="1"/>
</dbReference>
<dbReference type="InterPro" id="IPR035994">
    <property type="entry name" value="Nucleoside_phosphorylase_sf"/>
</dbReference>
<dbReference type="FunCoup" id="A0A6P6YKK2">
    <property type="interactions" value="152"/>
</dbReference>
<dbReference type="NCBIfam" id="TIGR01719">
    <property type="entry name" value="euk_UDPppase"/>
    <property type="match status" value="1"/>
</dbReference>
<dbReference type="OMA" id="PILLNHM"/>
<dbReference type="GO" id="GO:0006218">
    <property type="term" value="P:uridine catabolic process"/>
    <property type="evidence" value="ECO:0007669"/>
    <property type="project" value="TreeGrafter"/>
</dbReference>
<protein>
    <submittedName>
        <fullName evidence="5">Uridine phosphorylase 1-like</fullName>
    </submittedName>
</protein>
<dbReference type="GO" id="GO:0005829">
    <property type="term" value="C:cytosol"/>
    <property type="evidence" value="ECO:0007669"/>
    <property type="project" value="TreeGrafter"/>
</dbReference>
<dbReference type="InterPro" id="IPR010059">
    <property type="entry name" value="Uridine_phosphorylase_euk"/>
</dbReference>
<evidence type="ECO:0000313" key="4">
    <source>
        <dbReference type="Proteomes" id="UP000515146"/>
    </source>
</evidence>
<dbReference type="OrthoDB" id="204058at2759"/>
<dbReference type="Gene3D" id="3.40.50.1580">
    <property type="entry name" value="Nucleoside phosphorylase domain"/>
    <property type="match status" value="1"/>
</dbReference>
<dbReference type="AlphaFoldDB" id="A0A6P6YKK2"/>
<sequence length="335" mass="38206">MDNNNDKCNDKNDNFEIIYDTFQMKKSQDGRLQLPNKNLTNLKSDTLYHLGMSTDTHNFEQMFGDIKFVCMGGTKSRMFEFAKLAAHELNITEPQIVDLIGSPNRFSMYKVGPIISVSHGMGIPSLSILIHEILKLLHHAKCTNVTLFRIGTSGGIDVPAGTVVITEKAVDELLRPFYEQRIFGKIVRRLVAFNQNLIKELKRIAQSQNNQGFQTITGTTMCANDFYESQLRIDGAICNHTMDDKFERLNYLKKAGVVNIEMESLVFGSMCHYVNVDAAIICVTLVKRTDGDQVRVDKQDYHEMQQRPQRLVMDFIKQRLAINHNNSNHHSNDNK</sequence>
<reference evidence="5" key="1">
    <citation type="submission" date="2025-08" db="UniProtKB">
        <authorList>
            <consortium name="RefSeq"/>
        </authorList>
    </citation>
    <scope>IDENTIFICATION</scope>
    <source>
        <strain evidence="5">Airmid</strain>
    </source>
</reference>
<evidence type="ECO:0000256" key="1">
    <source>
        <dbReference type="ARBA" id="ARBA00010456"/>
    </source>
</evidence>
<gene>
    <name evidence="5" type="primary">LOC113799599</name>
</gene>
<dbReference type="SUPFAM" id="SSF53167">
    <property type="entry name" value="Purine and uridine phosphorylases"/>
    <property type="match status" value="1"/>
</dbReference>
<keyword evidence="4" id="KW-1185">Reference proteome</keyword>
<proteinExistence type="inferred from homology"/>
<feature type="domain" description="Nucleoside phosphorylase" evidence="3">
    <location>
        <begin position="67"/>
        <end position="316"/>
    </location>
</feature>
<dbReference type="CDD" id="cd17763">
    <property type="entry name" value="UP_hUPP-like"/>
    <property type="match status" value="1"/>
</dbReference>
<dbReference type="GO" id="GO:0004850">
    <property type="term" value="F:uridine phosphorylase activity"/>
    <property type="evidence" value="ECO:0007669"/>
    <property type="project" value="InterPro"/>
</dbReference>
<name>A0A6P6YKK2_DERPT</name>
<accession>A0A6P6YKK2</accession>
<dbReference type="InParanoid" id="A0A6P6YKK2"/>
<feature type="binding site" evidence="2">
    <location>
        <position position="105"/>
    </location>
    <ligand>
        <name>phosphate</name>
        <dbReference type="ChEBI" id="CHEBI:43474"/>
    </ligand>
</feature>
<dbReference type="RefSeq" id="XP_027206063.1">
    <property type="nucleotide sequence ID" value="XM_027350262.1"/>
</dbReference>
<organism evidence="4 5">
    <name type="scientific">Dermatophagoides pteronyssinus</name>
    <name type="common">European house dust mite</name>
    <dbReference type="NCBI Taxonomy" id="6956"/>
    <lineage>
        <taxon>Eukaryota</taxon>
        <taxon>Metazoa</taxon>
        <taxon>Ecdysozoa</taxon>
        <taxon>Arthropoda</taxon>
        <taxon>Chelicerata</taxon>
        <taxon>Arachnida</taxon>
        <taxon>Acari</taxon>
        <taxon>Acariformes</taxon>
        <taxon>Sarcoptiformes</taxon>
        <taxon>Astigmata</taxon>
        <taxon>Psoroptidia</taxon>
        <taxon>Analgoidea</taxon>
        <taxon>Pyroglyphidae</taxon>
        <taxon>Dermatophagoidinae</taxon>
        <taxon>Dermatophagoides</taxon>
    </lineage>
</organism>
<feature type="binding site" evidence="2">
    <location>
        <begin position="149"/>
        <end position="152"/>
    </location>
    <ligand>
        <name>phosphate</name>
        <dbReference type="ChEBI" id="CHEBI:43474"/>
    </ligand>
</feature>
<dbReference type="Proteomes" id="UP000515146">
    <property type="component" value="Unplaced"/>
</dbReference>
<dbReference type="KEGG" id="dpte:113799599"/>
<feature type="binding site" evidence="2">
    <location>
        <position position="230"/>
    </location>
    <ligand>
        <name>substrate</name>
    </ligand>
</feature>
<dbReference type="GO" id="GO:0009166">
    <property type="term" value="P:nucleotide catabolic process"/>
    <property type="evidence" value="ECO:0007669"/>
    <property type="project" value="InterPro"/>
</dbReference>
<dbReference type="InterPro" id="IPR000845">
    <property type="entry name" value="Nucleoside_phosphorylase_d"/>
</dbReference>
<evidence type="ECO:0000313" key="5">
    <source>
        <dbReference type="RefSeq" id="XP_027206063.1"/>
    </source>
</evidence>
<evidence type="ECO:0000259" key="3">
    <source>
        <dbReference type="Pfam" id="PF01048"/>
    </source>
</evidence>
<feature type="binding site" evidence="2">
    <location>
        <position position="232"/>
    </location>
    <ligand>
        <name>substrate</name>
    </ligand>
</feature>
<dbReference type="Pfam" id="PF01048">
    <property type="entry name" value="PNP_UDP_1"/>
    <property type="match status" value="1"/>
</dbReference>
<dbReference type="PANTHER" id="PTHR43691">
    <property type="entry name" value="URIDINE PHOSPHORYLASE"/>
    <property type="match status" value="1"/>
</dbReference>